<dbReference type="InterPro" id="IPR012337">
    <property type="entry name" value="RNaseH-like_sf"/>
</dbReference>
<dbReference type="SUPFAM" id="SSF53098">
    <property type="entry name" value="Ribonuclease H-like"/>
    <property type="match status" value="1"/>
</dbReference>
<dbReference type="Proteomes" id="UP001187192">
    <property type="component" value="Unassembled WGS sequence"/>
</dbReference>
<dbReference type="GO" id="GO:0004523">
    <property type="term" value="F:RNA-DNA hybrid ribonuclease activity"/>
    <property type="evidence" value="ECO:0007669"/>
    <property type="project" value="InterPro"/>
</dbReference>
<accession>A0AA88EF93</accession>
<feature type="domain" description="RNase H type-1" evidence="1">
    <location>
        <begin position="68"/>
        <end position="128"/>
    </location>
</feature>
<evidence type="ECO:0000313" key="3">
    <source>
        <dbReference type="Proteomes" id="UP001187192"/>
    </source>
</evidence>
<dbReference type="AlphaFoldDB" id="A0AA88EF93"/>
<dbReference type="EMBL" id="BTGU01013320">
    <property type="protein sequence ID" value="GMN73854.1"/>
    <property type="molecule type" value="Genomic_DNA"/>
</dbReference>
<gene>
    <name evidence="2" type="ORF">TIFTF001_053750</name>
</gene>
<proteinExistence type="predicted"/>
<protein>
    <recommendedName>
        <fullName evidence="1">RNase H type-1 domain-containing protein</fullName>
    </recommendedName>
</protein>
<sequence>MVVWSIWLDKNRLVFENKAEGAKEVVARAGRILGDYLVCNGLDEMKCNRAKPNTVKWCPPTRGYVKINVDAAVNNDMEFIGIGVVARNEDGTVLAAAARRMFGRFSPHLGECMAVREGVWLAQSRGFSK</sequence>
<evidence type="ECO:0000259" key="1">
    <source>
        <dbReference type="Pfam" id="PF13456"/>
    </source>
</evidence>
<dbReference type="PANTHER" id="PTHR47074">
    <property type="entry name" value="BNAC02G40300D PROTEIN"/>
    <property type="match status" value="1"/>
</dbReference>
<dbReference type="InterPro" id="IPR002156">
    <property type="entry name" value="RNaseH_domain"/>
</dbReference>
<evidence type="ECO:0000313" key="2">
    <source>
        <dbReference type="EMBL" id="GMN73854.1"/>
    </source>
</evidence>
<dbReference type="Pfam" id="PF13456">
    <property type="entry name" value="RVT_3"/>
    <property type="match status" value="1"/>
</dbReference>
<reference evidence="2" key="1">
    <citation type="submission" date="2023-07" db="EMBL/GenBank/DDBJ databases">
        <title>draft genome sequence of fig (Ficus carica).</title>
        <authorList>
            <person name="Takahashi T."/>
            <person name="Nishimura K."/>
        </authorList>
    </citation>
    <scope>NUCLEOTIDE SEQUENCE</scope>
</reference>
<keyword evidence="3" id="KW-1185">Reference proteome</keyword>
<dbReference type="PANTHER" id="PTHR47074:SF21">
    <property type="entry name" value="RNASE H TYPE-1 DOMAIN-CONTAINING PROTEIN"/>
    <property type="match status" value="1"/>
</dbReference>
<dbReference type="GO" id="GO:0003676">
    <property type="term" value="F:nucleic acid binding"/>
    <property type="evidence" value="ECO:0007669"/>
    <property type="project" value="InterPro"/>
</dbReference>
<comment type="caution">
    <text evidence="2">The sequence shown here is derived from an EMBL/GenBank/DDBJ whole genome shotgun (WGS) entry which is preliminary data.</text>
</comment>
<dbReference type="InterPro" id="IPR052929">
    <property type="entry name" value="RNase_H-like_EbsB-rel"/>
</dbReference>
<name>A0AA88EF93_FICCA</name>
<organism evidence="2 3">
    <name type="scientific">Ficus carica</name>
    <name type="common">Common fig</name>
    <dbReference type="NCBI Taxonomy" id="3494"/>
    <lineage>
        <taxon>Eukaryota</taxon>
        <taxon>Viridiplantae</taxon>
        <taxon>Streptophyta</taxon>
        <taxon>Embryophyta</taxon>
        <taxon>Tracheophyta</taxon>
        <taxon>Spermatophyta</taxon>
        <taxon>Magnoliopsida</taxon>
        <taxon>eudicotyledons</taxon>
        <taxon>Gunneridae</taxon>
        <taxon>Pentapetalae</taxon>
        <taxon>rosids</taxon>
        <taxon>fabids</taxon>
        <taxon>Rosales</taxon>
        <taxon>Moraceae</taxon>
        <taxon>Ficeae</taxon>
        <taxon>Ficus</taxon>
    </lineage>
</organism>